<keyword evidence="1" id="KW-0732">Signal</keyword>
<dbReference type="EMBL" id="WELI01000011">
    <property type="protein sequence ID" value="KAB7727311.1"/>
    <property type="molecule type" value="Genomic_DNA"/>
</dbReference>
<gene>
    <name evidence="2" type="ORF">F5984_22040</name>
</gene>
<reference evidence="2 3" key="1">
    <citation type="submission" date="2019-10" db="EMBL/GenBank/DDBJ databases">
        <title>Rudanella paleaurantiibacter sp. nov., isolated from sludge.</title>
        <authorList>
            <person name="Xu S.Q."/>
        </authorList>
    </citation>
    <scope>NUCLEOTIDE SEQUENCE [LARGE SCALE GENOMIC DNA]</scope>
    <source>
        <strain evidence="2 3">HX-22-17</strain>
    </source>
</reference>
<sequence length="258" mass="28965">MLRFFTLVLVTILGFMPGLSAGQSSADSTKSISTFSGSVGITNNGFSIVPTFSLNRPAAIMNFYWRKNRFSFDPDIRLVSDASKGGFIFWFRYRLIEQKRFSLRVGVHPAFSLVRKVVSESGTDREITEMLRFAAGEIVPAYQVTPNWTISAVYLHGNGLQNHGPQQTNVLFLNNSFSNIHVGGDFRLTLVPTVFFLKVDDHRGSYFSGTAIVSKKGSPFTVQSTINQTFRSDIPGNKNFMWNVMLAYNFKKTLRVMP</sequence>
<protein>
    <recommendedName>
        <fullName evidence="4">DUF2490 domain-containing protein</fullName>
    </recommendedName>
</protein>
<dbReference type="AlphaFoldDB" id="A0A7J5TTX2"/>
<evidence type="ECO:0008006" key="4">
    <source>
        <dbReference type="Google" id="ProtNLM"/>
    </source>
</evidence>
<comment type="caution">
    <text evidence="2">The sequence shown here is derived from an EMBL/GenBank/DDBJ whole genome shotgun (WGS) entry which is preliminary data.</text>
</comment>
<evidence type="ECO:0000313" key="3">
    <source>
        <dbReference type="Proteomes" id="UP000488299"/>
    </source>
</evidence>
<organism evidence="2 3">
    <name type="scientific">Rudanella paleaurantiibacter</name>
    <dbReference type="NCBI Taxonomy" id="2614655"/>
    <lineage>
        <taxon>Bacteria</taxon>
        <taxon>Pseudomonadati</taxon>
        <taxon>Bacteroidota</taxon>
        <taxon>Cytophagia</taxon>
        <taxon>Cytophagales</taxon>
        <taxon>Cytophagaceae</taxon>
        <taxon>Rudanella</taxon>
    </lineage>
</organism>
<feature type="chain" id="PRO_5029601434" description="DUF2490 domain-containing protein" evidence="1">
    <location>
        <begin position="22"/>
        <end position="258"/>
    </location>
</feature>
<name>A0A7J5TTX2_9BACT</name>
<feature type="signal peptide" evidence="1">
    <location>
        <begin position="1"/>
        <end position="21"/>
    </location>
</feature>
<accession>A0A7J5TTX2</accession>
<dbReference type="Proteomes" id="UP000488299">
    <property type="component" value="Unassembled WGS sequence"/>
</dbReference>
<proteinExistence type="predicted"/>
<evidence type="ECO:0000313" key="2">
    <source>
        <dbReference type="EMBL" id="KAB7727311.1"/>
    </source>
</evidence>
<keyword evidence="3" id="KW-1185">Reference proteome</keyword>
<evidence type="ECO:0000256" key="1">
    <source>
        <dbReference type="SAM" id="SignalP"/>
    </source>
</evidence>